<protein>
    <recommendedName>
        <fullName evidence="3">RepY protein</fullName>
    </recommendedName>
</protein>
<dbReference type="AlphaFoldDB" id="A0A0H3F8K3"/>
<geneLocation type="plasmid" evidence="1 2">
    <name>pRK1</name>
</geneLocation>
<dbReference type="Proteomes" id="UP000008525">
    <property type="component" value="Plasmid pRK1"/>
</dbReference>
<evidence type="ECO:0000313" key="2">
    <source>
        <dbReference type="Proteomes" id="UP000008525"/>
    </source>
</evidence>
<dbReference type="EMBL" id="CP002186">
    <property type="protein sequence ID" value="ADT78097.1"/>
    <property type="molecule type" value="Genomic_DNA"/>
</dbReference>
<evidence type="ECO:0008006" key="3">
    <source>
        <dbReference type="Google" id="ProtNLM"/>
    </source>
</evidence>
<sequence length="29" mass="3490">MKPYQRFNPVQCINTRHNRSAISDSLWQV</sequence>
<proteinExistence type="predicted"/>
<evidence type="ECO:0000313" key="1">
    <source>
        <dbReference type="EMBL" id="ADT78097.1"/>
    </source>
</evidence>
<accession>A0A0H3F8K3</accession>
<dbReference type="KEGG" id="elw:ECW_P1m0068"/>
<reference evidence="1 2" key="1">
    <citation type="journal article" date="2011" name="BMC Genomics">
        <title>The genome sequence of E. coli W (ATCC 9637): comparative genome analysis and an improved genome-scale reconstruction of E. coli.</title>
        <authorList>
            <person name="Archer C.T."/>
            <person name="Kim J.F."/>
            <person name="Jeong H."/>
            <person name="Park J.H."/>
            <person name="Vickers C.E."/>
            <person name="Lee S.Y."/>
            <person name="Nielsen L.K."/>
        </authorList>
    </citation>
    <scope>NUCLEOTIDE SEQUENCE [LARGE SCALE GENOMIC DNA]</scope>
    <source>
        <strain evidence="2">ATCC 9637 / CCM 2024 / DSM 1116 / LMG 11080 / NBRC 13500 / NCIMB 8666 / NRRL B-766 / W</strain>
        <plasmid evidence="2">pRK1</plasmid>
    </source>
</reference>
<name>A0A0H3F8K3_ECOLW</name>
<keyword evidence="1" id="KW-0614">Plasmid</keyword>
<organism evidence="1 2">
    <name type="scientific">Escherichia coli (strain ATCC 9637 / CCM 2024 / DSM 1116 / LMG 11080 / NBRC 13500 / NCIMB 8666 / NRRL B-766 / W)</name>
    <dbReference type="NCBI Taxonomy" id="566546"/>
    <lineage>
        <taxon>Bacteria</taxon>
        <taxon>Pseudomonadati</taxon>
        <taxon>Pseudomonadota</taxon>
        <taxon>Gammaproteobacteria</taxon>
        <taxon>Enterobacterales</taxon>
        <taxon>Enterobacteriaceae</taxon>
        <taxon>Escherichia</taxon>
    </lineage>
</organism>
<gene>
    <name evidence="1" type="primary">repY</name>
    <name evidence="1" type="ordered locus">ECW_P1m0068</name>
</gene>